<feature type="domain" description="CN hydrolase" evidence="2">
    <location>
        <begin position="230"/>
        <end position="487"/>
    </location>
</feature>
<name>A0A5C5YQ11_9BACT</name>
<dbReference type="Gene3D" id="3.40.630.30">
    <property type="match status" value="1"/>
</dbReference>
<dbReference type="InterPro" id="IPR003010">
    <property type="entry name" value="C-N_Hydrolase"/>
</dbReference>
<dbReference type="GO" id="GO:0016747">
    <property type="term" value="F:acyltransferase activity, transferring groups other than amino-acyl groups"/>
    <property type="evidence" value="ECO:0007669"/>
    <property type="project" value="InterPro"/>
</dbReference>
<comment type="caution">
    <text evidence="4">The sequence shown here is derived from an EMBL/GenBank/DDBJ whole genome shotgun (WGS) entry which is preliminary data.</text>
</comment>
<dbReference type="InterPro" id="IPR016181">
    <property type="entry name" value="Acyl_CoA_acyltransferase"/>
</dbReference>
<keyword evidence="4" id="KW-0378">Hydrolase</keyword>
<dbReference type="PROSITE" id="PS01227">
    <property type="entry name" value="UPF0012"/>
    <property type="match status" value="1"/>
</dbReference>
<evidence type="ECO:0000256" key="1">
    <source>
        <dbReference type="ARBA" id="ARBA00010613"/>
    </source>
</evidence>
<dbReference type="PANTHER" id="PTHR23088:SF50">
    <property type="entry name" value="HYDROLASE YHCX"/>
    <property type="match status" value="1"/>
</dbReference>
<dbReference type="InterPro" id="IPR000182">
    <property type="entry name" value="GNAT_dom"/>
</dbReference>
<evidence type="ECO:0000313" key="4">
    <source>
        <dbReference type="EMBL" id="TWT77014.1"/>
    </source>
</evidence>
<dbReference type="Proteomes" id="UP000318478">
    <property type="component" value="Unassembled WGS sequence"/>
</dbReference>
<sequence>MAKAPLENLKIRRWKKADIAAIVDCQRAAYPQLNEESLQDARKFELQLAAFPEGQFLAELDGQVVGYCSSLIVTIDDELPWHSYDEMTGVGTFNTHDPGGDSLYGSDIAVHPKHQGQGVSAALYKRRKSLLKRLNLRRMIAGGRIPGYREHAKRMLPTEYIEAVKRGELKDRALSAHLKAGYDVRGVHYAYLSDAESMNYATLLEMPNPRFDPARRLIAGAPIRKSVRKVRVCAGQYQMRPLEDWHQFEMQVEFFADAAEEYHCHFLLLPEMFTAQLFSLLPQEMESMQAVRKLAEMTEKYKELCLRMAGKHGLYLIGGSHPVMNEDGELRNTAHLFTPRGDIYTQDKLHITPVERTYYGMQPGDTLKVFDTPVGRIGILICYDVEFPELTRVLVQHGIEVLFVPFAVYERKGYHRVRFCAQARAVENVIYVALAGSVGNLPQVRSFLINYAQSAICTPCDFAFPKDGILAEAEPNTETVVIGELDLNDLAVQRDIGSVLPLQDRRSDLYEVNWKGKVEIVTVR</sequence>
<dbReference type="CDD" id="cd07574">
    <property type="entry name" value="nitrilase_Rim1_like"/>
    <property type="match status" value="1"/>
</dbReference>
<dbReference type="RefSeq" id="WP_146587241.1">
    <property type="nucleotide sequence ID" value="NZ_SJPO01000005.1"/>
</dbReference>
<accession>A0A5C5YQ11</accession>
<dbReference type="CDD" id="cd04301">
    <property type="entry name" value="NAT_SF"/>
    <property type="match status" value="1"/>
</dbReference>
<dbReference type="InterPro" id="IPR036526">
    <property type="entry name" value="C-N_Hydrolase_sf"/>
</dbReference>
<dbReference type="OrthoDB" id="9811121at2"/>
<dbReference type="SUPFAM" id="SSF55729">
    <property type="entry name" value="Acyl-CoA N-acyltransferases (Nat)"/>
    <property type="match status" value="1"/>
</dbReference>
<dbReference type="EMBL" id="SJPO01000005">
    <property type="protein sequence ID" value="TWT77014.1"/>
    <property type="molecule type" value="Genomic_DNA"/>
</dbReference>
<gene>
    <name evidence="4" type="primary">ramA_1</name>
    <name evidence="4" type="ORF">Pla123a_24410</name>
</gene>
<dbReference type="Gene3D" id="3.60.110.10">
    <property type="entry name" value="Carbon-nitrogen hydrolase"/>
    <property type="match status" value="1"/>
</dbReference>
<comment type="similarity">
    <text evidence="1">Belongs to the carbon-nitrogen hydrolase superfamily. NIT1/NIT2 family.</text>
</comment>
<dbReference type="Pfam" id="PF00795">
    <property type="entry name" value="CN_hydrolase"/>
    <property type="match status" value="1"/>
</dbReference>
<dbReference type="PROSITE" id="PS50263">
    <property type="entry name" value="CN_HYDROLASE"/>
    <property type="match status" value="1"/>
</dbReference>
<evidence type="ECO:0000259" key="3">
    <source>
        <dbReference type="PROSITE" id="PS51186"/>
    </source>
</evidence>
<dbReference type="SUPFAM" id="SSF56317">
    <property type="entry name" value="Carbon-nitrogen hydrolase"/>
    <property type="match status" value="1"/>
</dbReference>
<dbReference type="PROSITE" id="PS51186">
    <property type="entry name" value="GNAT"/>
    <property type="match status" value="1"/>
</dbReference>
<dbReference type="GO" id="GO:0016787">
    <property type="term" value="F:hydrolase activity"/>
    <property type="evidence" value="ECO:0007669"/>
    <property type="project" value="UniProtKB-KW"/>
</dbReference>
<feature type="domain" description="N-acetyltransferase" evidence="3">
    <location>
        <begin position="9"/>
        <end position="209"/>
    </location>
</feature>
<dbReference type="AlphaFoldDB" id="A0A5C5YQ11"/>
<evidence type="ECO:0000313" key="5">
    <source>
        <dbReference type="Proteomes" id="UP000318478"/>
    </source>
</evidence>
<keyword evidence="5" id="KW-1185">Reference proteome</keyword>
<reference evidence="4 5" key="1">
    <citation type="submission" date="2019-02" db="EMBL/GenBank/DDBJ databases">
        <title>Deep-cultivation of Planctomycetes and their phenomic and genomic characterization uncovers novel biology.</title>
        <authorList>
            <person name="Wiegand S."/>
            <person name="Jogler M."/>
            <person name="Boedeker C."/>
            <person name="Pinto D."/>
            <person name="Vollmers J."/>
            <person name="Rivas-Marin E."/>
            <person name="Kohn T."/>
            <person name="Peeters S.H."/>
            <person name="Heuer A."/>
            <person name="Rast P."/>
            <person name="Oberbeckmann S."/>
            <person name="Bunk B."/>
            <person name="Jeske O."/>
            <person name="Meyerdierks A."/>
            <person name="Storesund J.E."/>
            <person name="Kallscheuer N."/>
            <person name="Luecker S."/>
            <person name="Lage O.M."/>
            <person name="Pohl T."/>
            <person name="Merkel B.J."/>
            <person name="Hornburger P."/>
            <person name="Mueller R.-W."/>
            <person name="Bruemmer F."/>
            <person name="Labrenz M."/>
            <person name="Spormann A.M."/>
            <person name="Op Den Camp H."/>
            <person name="Overmann J."/>
            <person name="Amann R."/>
            <person name="Jetten M.S.M."/>
            <person name="Mascher T."/>
            <person name="Medema M.H."/>
            <person name="Devos D.P."/>
            <person name="Kaster A.-K."/>
            <person name="Ovreas L."/>
            <person name="Rohde M."/>
            <person name="Galperin M.Y."/>
            <person name="Jogler C."/>
        </authorList>
    </citation>
    <scope>NUCLEOTIDE SEQUENCE [LARGE SCALE GENOMIC DNA]</scope>
    <source>
        <strain evidence="4 5">Pla123a</strain>
    </source>
</reference>
<proteinExistence type="inferred from homology"/>
<dbReference type="Pfam" id="PF00583">
    <property type="entry name" value="Acetyltransf_1"/>
    <property type="match status" value="1"/>
</dbReference>
<dbReference type="InterPro" id="IPR001110">
    <property type="entry name" value="UPF0012_CS"/>
</dbReference>
<protein>
    <submittedName>
        <fullName evidence="4">(R)-stereoselective amidase</fullName>
        <ecNumber evidence="4">3.5.1.100</ecNumber>
    </submittedName>
</protein>
<organism evidence="4 5">
    <name type="scientific">Posidoniimonas polymericola</name>
    <dbReference type="NCBI Taxonomy" id="2528002"/>
    <lineage>
        <taxon>Bacteria</taxon>
        <taxon>Pseudomonadati</taxon>
        <taxon>Planctomycetota</taxon>
        <taxon>Planctomycetia</taxon>
        <taxon>Pirellulales</taxon>
        <taxon>Lacipirellulaceae</taxon>
        <taxon>Posidoniimonas</taxon>
    </lineage>
</organism>
<evidence type="ECO:0000259" key="2">
    <source>
        <dbReference type="PROSITE" id="PS50263"/>
    </source>
</evidence>
<dbReference type="EC" id="3.5.1.100" evidence="4"/>
<dbReference type="PANTHER" id="PTHR23088">
    <property type="entry name" value="NITRILASE-RELATED"/>
    <property type="match status" value="1"/>
</dbReference>